<dbReference type="HOGENOM" id="CLU_836892_0_0_1"/>
<sequence length="332" mass="36958">MSEATPAHQASSPSSCAASAPWVDAICIDQTSAEDKAVQVPMMRDIYANAAGVAVWLGELEQLASPQSVGNLRSLFRLMRVAGVMYPLGPLKVDPLYDDLPDDVVMVRINPYFRRVWTVQEVAVAAKNAIYLHADPSTVSWRDLCVTASFAAFSLTRLETFTDGVLACRLESHFVVMKDVTLRHLFDEEEGKSVMSSQANLEDHILVFLNGLHATDPRGKVYAILFALAHRSLRDAGQVDSPTGQAGCEEDPERTNQEIIVDYTKPAEVIFTEFATFILSHAEGPYRIWPLLLACRDGRSKHGDLPSWVPDRVEPKTYDVRMRFVSTHLHRD</sequence>
<dbReference type="InterPro" id="IPR010730">
    <property type="entry name" value="HET"/>
</dbReference>
<dbReference type="EMBL" id="GL385395">
    <property type="protein sequence ID" value="EJT80486.1"/>
    <property type="molecule type" value="Genomic_DNA"/>
</dbReference>
<keyword evidence="4" id="KW-1185">Reference proteome</keyword>
<dbReference type="STRING" id="644352.J3NGU6"/>
<dbReference type="GeneID" id="20340942"/>
<dbReference type="RefSeq" id="XP_009216495.1">
    <property type="nucleotide sequence ID" value="XM_009218231.1"/>
</dbReference>
<proteinExistence type="predicted"/>
<reference evidence="2" key="2">
    <citation type="submission" date="2010-07" db="EMBL/GenBank/DDBJ databases">
        <authorList>
            <consortium name="The Broad Institute Genome Sequencing Platform"/>
            <consortium name="Broad Institute Genome Sequencing Center for Infectious Disease"/>
            <person name="Ma L.-J."/>
            <person name="Dead R."/>
            <person name="Young S."/>
            <person name="Zeng Q."/>
            <person name="Koehrsen M."/>
            <person name="Alvarado L."/>
            <person name="Berlin A."/>
            <person name="Chapman S.B."/>
            <person name="Chen Z."/>
            <person name="Freedman E."/>
            <person name="Gellesch M."/>
            <person name="Goldberg J."/>
            <person name="Griggs A."/>
            <person name="Gujja S."/>
            <person name="Heilman E.R."/>
            <person name="Heiman D."/>
            <person name="Hepburn T."/>
            <person name="Howarth C."/>
            <person name="Jen D."/>
            <person name="Larson L."/>
            <person name="Mehta T."/>
            <person name="Neiman D."/>
            <person name="Pearson M."/>
            <person name="Roberts A."/>
            <person name="Saif S."/>
            <person name="Shea T."/>
            <person name="Shenoy N."/>
            <person name="Sisk P."/>
            <person name="Stolte C."/>
            <person name="Sykes S."/>
            <person name="Walk T."/>
            <person name="White J."/>
            <person name="Yandava C."/>
            <person name="Haas B."/>
            <person name="Nusbaum C."/>
            <person name="Birren B."/>
        </authorList>
    </citation>
    <scope>NUCLEOTIDE SEQUENCE</scope>
    <source>
        <strain evidence="2">R3-111a-1</strain>
    </source>
</reference>
<evidence type="ECO:0000313" key="3">
    <source>
        <dbReference type="EnsemblFungi" id="EJT80486"/>
    </source>
</evidence>
<dbReference type="OrthoDB" id="2157530at2759"/>
<accession>J3NGU6</accession>
<evidence type="ECO:0000313" key="2">
    <source>
        <dbReference type="EMBL" id="EJT80486.1"/>
    </source>
</evidence>
<organism evidence="2">
    <name type="scientific">Gaeumannomyces tritici (strain R3-111a-1)</name>
    <name type="common">Wheat and barley take-all root rot fungus</name>
    <name type="synonym">Gaeumannomyces graminis var. tritici</name>
    <dbReference type="NCBI Taxonomy" id="644352"/>
    <lineage>
        <taxon>Eukaryota</taxon>
        <taxon>Fungi</taxon>
        <taxon>Dikarya</taxon>
        <taxon>Ascomycota</taxon>
        <taxon>Pezizomycotina</taxon>
        <taxon>Sordariomycetes</taxon>
        <taxon>Sordariomycetidae</taxon>
        <taxon>Magnaporthales</taxon>
        <taxon>Magnaporthaceae</taxon>
        <taxon>Gaeumannomyces</taxon>
    </lineage>
</organism>
<dbReference type="Proteomes" id="UP000006039">
    <property type="component" value="Unassembled WGS sequence"/>
</dbReference>
<name>J3NGU6_GAET3</name>
<dbReference type="VEuPathDB" id="FungiDB:GGTG_00484"/>
<dbReference type="PANTHER" id="PTHR24148:SF82">
    <property type="entry name" value="HETEROKARYON INCOMPATIBILITY DOMAIN-CONTAINING PROTEIN"/>
    <property type="match status" value="1"/>
</dbReference>
<evidence type="ECO:0000313" key="4">
    <source>
        <dbReference type="Proteomes" id="UP000006039"/>
    </source>
</evidence>
<feature type="domain" description="Heterokaryon incompatibility" evidence="1">
    <location>
        <begin position="22"/>
        <end position="121"/>
    </location>
</feature>
<reference evidence="2" key="3">
    <citation type="submission" date="2010-09" db="EMBL/GenBank/DDBJ databases">
        <title>Annotation of Gaeumannomyces graminis var. tritici R3-111a-1.</title>
        <authorList>
            <consortium name="The Broad Institute Genome Sequencing Platform"/>
            <person name="Ma L.-J."/>
            <person name="Dead R."/>
            <person name="Young S.K."/>
            <person name="Zeng Q."/>
            <person name="Gargeya S."/>
            <person name="Fitzgerald M."/>
            <person name="Haas B."/>
            <person name="Abouelleil A."/>
            <person name="Alvarado L."/>
            <person name="Arachchi H.M."/>
            <person name="Berlin A."/>
            <person name="Brown A."/>
            <person name="Chapman S.B."/>
            <person name="Chen Z."/>
            <person name="Dunbar C."/>
            <person name="Freedman E."/>
            <person name="Gearin G."/>
            <person name="Gellesch M."/>
            <person name="Goldberg J."/>
            <person name="Griggs A."/>
            <person name="Gujja S."/>
            <person name="Heiman D."/>
            <person name="Howarth C."/>
            <person name="Larson L."/>
            <person name="Lui A."/>
            <person name="MacDonald P.J.P."/>
            <person name="Mehta T."/>
            <person name="Montmayeur A."/>
            <person name="Murphy C."/>
            <person name="Neiman D."/>
            <person name="Pearson M."/>
            <person name="Priest M."/>
            <person name="Roberts A."/>
            <person name="Saif S."/>
            <person name="Shea T."/>
            <person name="Shenoy N."/>
            <person name="Sisk P."/>
            <person name="Stolte C."/>
            <person name="Sykes S."/>
            <person name="Yandava C."/>
            <person name="Wortman J."/>
            <person name="Nusbaum C."/>
            <person name="Birren B."/>
        </authorList>
    </citation>
    <scope>NUCLEOTIDE SEQUENCE</scope>
    <source>
        <strain evidence="2">R3-111a-1</strain>
    </source>
</reference>
<evidence type="ECO:0000259" key="1">
    <source>
        <dbReference type="Pfam" id="PF06985"/>
    </source>
</evidence>
<dbReference type="EnsemblFungi" id="EJT80486">
    <property type="protein sequence ID" value="EJT80486"/>
    <property type="gene ID" value="GGTG_00484"/>
</dbReference>
<dbReference type="PANTHER" id="PTHR24148">
    <property type="entry name" value="ANKYRIN REPEAT DOMAIN-CONTAINING PROTEIN 39 HOMOLOG-RELATED"/>
    <property type="match status" value="1"/>
</dbReference>
<protein>
    <recommendedName>
        <fullName evidence="1">Heterokaryon incompatibility domain-containing protein</fullName>
    </recommendedName>
</protein>
<dbReference type="eggNOG" id="ENOG502T4AN">
    <property type="taxonomic scope" value="Eukaryota"/>
</dbReference>
<reference evidence="3" key="4">
    <citation type="journal article" date="2015" name="G3 (Bethesda)">
        <title>Genome sequences of three phytopathogenic species of the Magnaporthaceae family of fungi.</title>
        <authorList>
            <person name="Okagaki L.H."/>
            <person name="Nunes C.C."/>
            <person name="Sailsbery J."/>
            <person name="Clay B."/>
            <person name="Brown D."/>
            <person name="John T."/>
            <person name="Oh Y."/>
            <person name="Young N."/>
            <person name="Fitzgerald M."/>
            <person name="Haas B.J."/>
            <person name="Zeng Q."/>
            <person name="Young S."/>
            <person name="Adiconis X."/>
            <person name="Fan L."/>
            <person name="Levin J.Z."/>
            <person name="Mitchell T.K."/>
            <person name="Okubara P.A."/>
            <person name="Farman M.L."/>
            <person name="Kohn L.M."/>
            <person name="Birren B."/>
            <person name="Ma L.-J."/>
            <person name="Dean R.A."/>
        </authorList>
    </citation>
    <scope>NUCLEOTIDE SEQUENCE</scope>
    <source>
        <strain evidence="3">R3-111a-1</strain>
    </source>
</reference>
<reference evidence="3" key="5">
    <citation type="submission" date="2018-04" db="UniProtKB">
        <authorList>
            <consortium name="EnsemblFungi"/>
        </authorList>
    </citation>
    <scope>IDENTIFICATION</scope>
    <source>
        <strain evidence="3">R3-111a-1</strain>
    </source>
</reference>
<dbReference type="AlphaFoldDB" id="J3NGU6"/>
<reference evidence="4" key="1">
    <citation type="submission" date="2010-07" db="EMBL/GenBank/DDBJ databases">
        <title>The genome sequence of Gaeumannomyces graminis var. tritici strain R3-111a-1.</title>
        <authorList>
            <consortium name="The Broad Institute Genome Sequencing Platform"/>
            <person name="Ma L.-J."/>
            <person name="Dead R."/>
            <person name="Young S."/>
            <person name="Zeng Q."/>
            <person name="Koehrsen M."/>
            <person name="Alvarado L."/>
            <person name="Berlin A."/>
            <person name="Chapman S.B."/>
            <person name="Chen Z."/>
            <person name="Freedman E."/>
            <person name="Gellesch M."/>
            <person name="Goldberg J."/>
            <person name="Griggs A."/>
            <person name="Gujja S."/>
            <person name="Heilman E.R."/>
            <person name="Heiman D."/>
            <person name="Hepburn T."/>
            <person name="Howarth C."/>
            <person name="Jen D."/>
            <person name="Larson L."/>
            <person name="Mehta T."/>
            <person name="Neiman D."/>
            <person name="Pearson M."/>
            <person name="Roberts A."/>
            <person name="Saif S."/>
            <person name="Shea T."/>
            <person name="Shenoy N."/>
            <person name="Sisk P."/>
            <person name="Stolte C."/>
            <person name="Sykes S."/>
            <person name="Walk T."/>
            <person name="White J."/>
            <person name="Yandava C."/>
            <person name="Haas B."/>
            <person name="Nusbaum C."/>
            <person name="Birren B."/>
        </authorList>
    </citation>
    <scope>NUCLEOTIDE SEQUENCE [LARGE SCALE GENOMIC DNA]</scope>
    <source>
        <strain evidence="4">R3-111a-1</strain>
    </source>
</reference>
<dbReference type="InterPro" id="IPR052895">
    <property type="entry name" value="HetReg/Transcr_Mod"/>
</dbReference>
<dbReference type="Pfam" id="PF06985">
    <property type="entry name" value="HET"/>
    <property type="match status" value="1"/>
</dbReference>
<gene>
    <name evidence="3" type="primary">20340942</name>
    <name evidence="2" type="ORF">GGTG_00484</name>
</gene>